<reference evidence="1" key="1">
    <citation type="submission" date="2023-03" db="EMBL/GenBank/DDBJ databases">
        <title>Massive genome expansion in bonnet fungi (Mycena s.s.) driven by repeated elements and novel gene families across ecological guilds.</title>
        <authorList>
            <consortium name="Lawrence Berkeley National Laboratory"/>
            <person name="Harder C.B."/>
            <person name="Miyauchi S."/>
            <person name="Viragh M."/>
            <person name="Kuo A."/>
            <person name="Thoen E."/>
            <person name="Andreopoulos B."/>
            <person name="Lu D."/>
            <person name="Skrede I."/>
            <person name="Drula E."/>
            <person name="Henrissat B."/>
            <person name="Morin E."/>
            <person name="Kohler A."/>
            <person name="Barry K."/>
            <person name="LaButti K."/>
            <person name="Morin E."/>
            <person name="Salamov A."/>
            <person name="Lipzen A."/>
            <person name="Mereny Z."/>
            <person name="Hegedus B."/>
            <person name="Baldrian P."/>
            <person name="Stursova M."/>
            <person name="Weitz H."/>
            <person name="Taylor A."/>
            <person name="Grigoriev I.V."/>
            <person name="Nagy L.G."/>
            <person name="Martin F."/>
            <person name="Kauserud H."/>
        </authorList>
    </citation>
    <scope>NUCLEOTIDE SEQUENCE</scope>
    <source>
        <strain evidence="1">CBHHK188m</strain>
    </source>
</reference>
<name>A0AAD7J2H1_9AGAR</name>
<dbReference type="AlphaFoldDB" id="A0AAD7J2H1"/>
<organism evidence="1 2">
    <name type="scientific">Mycena maculata</name>
    <dbReference type="NCBI Taxonomy" id="230809"/>
    <lineage>
        <taxon>Eukaryota</taxon>
        <taxon>Fungi</taxon>
        <taxon>Dikarya</taxon>
        <taxon>Basidiomycota</taxon>
        <taxon>Agaricomycotina</taxon>
        <taxon>Agaricomycetes</taxon>
        <taxon>Agaricomycetidae</taxon>
        <taxon>Agaricales</taxon>
        <taxon>Marasmiineae</taxon>
        <taxon>Mycenaceae</taxon>
        <taxon>Mycena</taxon>
    </lineage>
</organism>
<keyword evidence="2" id="KW-1185">Reference proteome</keyword>
<accession>A0AAD7J2H1</accession>
<evidence type="ECO:0000313" key="1">
    <source>
        <dbReference type="EMBL" id="KAJ7755619.1"/>
    </source>
</evidence>
<gene>
    <name evidence="1" type="ORF">DFH07DRAFT_959264</name>
</gene>
<evidence type="ECO:0000313" key="2">
    <source>
        <dbReference type="Proteomes" id="UP001215280"/>
    </source>
</evidence>
<dbReference type="Proteomes" id="UP001215280">
    <property type="component" value="Unassembled WGS sequence"/>
</dbReference>
<sequence length="178" mass="19439">MSRSNHLSRLLPVLIGSCSYPRLFFQVCFSFESHGVILDKPGNLPAATCALIRHAITVGFATGHGTTTWYTTVKLFPGLALDRLTVLGTRREVFYETLGMLVRYGGAWRELYYIRTSLVSSHQHAGREPLSARAAARASSAHSICATVPHRSVPIYRATTPGVVLHPATDSACRLQSA</sequence>
<proteinExistence type="predicted"/>
<comment type="caution">
    <text evidence="1">The sequence shown here is derived from an EMBL/GenBank/DDBJ whole genome shotgun (WGS) entry which is preliminary data.</text>
</comment>
<dbReference type="EMBL" id="JARJLG010000063">
    <property type="protein sequence ID" value="KAJ7755619.1"/>
    <property type="molecule type" value="Genomic_DNA"/>
</dbReference>
<protein>
    <submittedName>
        <fullName evidence="1">Uncharacterized protein</fullName>
    </submittedName>
</protein>